<keyword evidence="2" id="KW-0812">Transmembrane</keyword>
<dbReference type="AlphaFoldDB" id="A0A4R3LEK6"/>
<feature type="region of interest" description="Disordered" evidence="1">
    <location>
        <begin position="59"/>
        <end position="108"/>
    </location>
</feature>
<gene>
    <name evidence="3" type="ORF">EDD58_102468</name>
</gene>
<feature type="compositionally biased region" description="Polar residues" evidence="1">
    <location>
        <begin position="66"/>
        <end position="82"/>
    </location>
</feature>
<keyword evidence="2" id="KW-1133">Transmembrane helix</keyword>
<organism evidence="3 4">
    <name type="scientific">Hazenella coriacea</name>
    <dbReference type="NCBI Taxonomy" id="1179467"/>
    <lineage>
        <taxon>Bacteria</taxon>
        <taxon>Bacillati</taxon>
        <taxon>Bacillota</taxon>
        <taxon>Bacilli</taxon>
        <taxon>Bacillales</taxon>
        <taxon>Thermoactinomycetaceae</taxon>
        <taxon>Hazenella</taxon>
    </lineage>
</organism>
<evidence type="ECO:0000313" key="3">
    <source>
        <dbReference type="EMBL" id="TCS95886.1"/>
    </source>
</evidence>
<feature type="transmembrane region" description="Helical" evidence="2">
    <location>
        <begin position="22"/>
        <end position="42"/>
    </location>
</feature>
<keyword evidence="4" id="KW-1185">Reference proteome</keyword>
<feature type="region of interest" description="Disordered" evidence="1">
    <location>
        <begin position="275"/>
        <end position="308"/>
    </location>
</feature>
<protein>
    <submittedName>
        <fullName evidence="3">Uncharacterized protein</fullName>
    </submittedName>
</protein>
<proteinExistence type="predicted"/>
<keyword evidence="2" id="KW-0472">Membrane</keyword>
<evidence type="ECO:0000313" key="4">
    <source>
        <dbReference type="Proteomes" id="UP000294937"/>
    </source>
</evidence>
<reference evidence="3 4" key="1">
    <citation type="submission" date="2019-03" db="EMBL/GenBank/DDBJ databases">
        <title>Genomic Encyclopedia of Type Strains, Phase IV (KMG-IV): sequencing the most valuable type-strain genomes for metagenomic binning, comparative biology and taxonomic classification.</title>
        <authorList>
            <person name="Goeker M."/>
        </authorList>
    </citation>
    <scope>NUCLEOTIDE SEQUENCE [LARGE SCALE GENOMIC DNA]</scope>
    <source>
        <strain evidence="3 4">DSM 45707</strain>
    </source>
</reference>
<dbReference type="RefSeq" id="WP_131923850.1">
    <property type="nucleotide sequence ID" value="NZ_SMAG01000002.1"/>
</dbReference>
<feature type="compositionally biased region" description="Basic and acidic residues" evidence="1">
    <location>
        <begin position="285"/>
        <end position="308"/>
    </location>
</feature>
<feature type="compositionally biased region" description="Pro residues" evidence="1">
    <location>
        <begin position="88"/>
        <end position="97"/>
    </location>
</feature>
<evidence type="ECO:0000256" key="2">
    <source>
        <dbReference type="SAM" id="Phobius"/>
    </source>
</evidence>
<comment type="caution">
    <text evidence="3">The sequence shown here is derived from an EMBL/GenBank/DDBJ whole genome shotgun (WGS) entry which is preliminary data.</text>
</comment>
<sequence length="445" mass="50731">MNFLELLRRWQRPLSSQKGSSTLQYVIIIAVGVLLAAILFMFMKDSLMQTKVEDKVTQALDGKTTPPVSQPNSEHSNEQTNGNDPINDPKPSPPPPNSSSDSDQKDEKKEGVFDWISDKWDKGTDWVSDKWDKGTKWASDTWNDSMDWLGDQWNQIKEGDLKRIWNDPLGYLGDMVGWEDIKETWNKITSDPLGYLKDSWNVIKDGWNAAWEDPWGTLGRLIFDKDQFMEGWHGKDENGNHIPILNRVWKVAESLPLPTKILKVGSAGKKILVHDGCGCPTGNNKPKENTKPKEKDKSLKPGTPEHKQNRWEVYQANGGKWDYERWSKVYESNMTKPGRSHEAVDNYRKSIGWGTTQVSVDTPNGLRILDIADPTTKKGIEHKTTTKDDGSRGYFSRDERIRDEITKDKDLVADGWEITWVFEKADASKPLLDELKEAGIKVVFK</sequence>
<accession>A0A4R3LEK6</accession>
<dbReference type="Proteomes" id="UP000294937">
    <property type="component" value="Unassembled WGS sequence"/>
</dbReference>
<evidence type="ECO:0000256" key="1">
    <source>
        <dbReference type="SAM" id="MobiDB-lite"/>
    </source>
</evidence>
<dbReference type="OrthoDB" id="2988557at2"/>
<name>A0A4R3LEK6_9BACL</name>
<dbReference type="EMBL" id="SMAG01000002">
    <property type="protein sequence ID" value="TCS95886.1"/>
    <property type="molecule type" value="Genomic_DNA"/>
</dbReference>